<keyword evidence="1" id="KW-0472">Membrane</keyword>
<dbReference type="Proteomes" id="UP001295684">
    <property type="component" value="Unassembled WGS sequence"/>
</dbReference>
<keyword evidence="1" id="KW-1133">Transmembrane helix</keyword>
<feature type="transmembrane region" description="Helical" evidence="1">
    <location>
        <begin position="105"/>
        <end position="123"/>
    </location>
</feature>
<organism evidence="2 3">
    <name type="scientific">Euplotes crassus</name>
    <dbReference type="NCBI Taxonomy" id="5936"/>
    <lineage>
        <taxon>Eukaryota</taxon>
        <taxon>Sar</taxon>
        <taxon>Alveolata</taxon>
        <taxon>Ciliophora</taxon>
        <taxon>Intramacronucleata</taxon>
        <taxon>Spirotrichea</taxon>
        <taxon>Hypotrichia</taxon>
        <taxon>Euplotida</taxon>
        <taxon>Euplotidae</taxon>
        <taxon>Moneuplotes</taxon>
    </lineage>
</organism>
<protein>
    <submittedName>
        <fullName evidence="2">Uncharacterized protein</fullName>
    </submittedName>
</protein>
<evidence type="ECO:0000313" key="2">
    <source>
        <dbReference type="EMBL" id="CAI2379521.1"/>
    </source>
</evidence>
<comment type="caution">
    <text evidence="2">The sequence shown here is derived from an EMBL/GenBank/DDBJ whole genome shotgun (WGS) entry which is preliminary data.</text>
</comment>
<reference evidence="2" key="1">
    <citation type="submission" date="2023-07" db="EMBL/GenBank/DDBJ databases">
        <authorList>
            <consortium name="AG Swart"/>
            <person name="Singh M."/>
            <person name="Singh A."/>
            <person name="Seah K."/>
            <person name="Emmerich C."/>
        </authorList>
    </citation>
    <scope>NUCLEOTIDE SEQUENCE</scope>
    <source>
        <strain evidence="2">DP1</strain>
    </source>
</reference>
<accession>A0AAD2D4E0</accession>
<keyword evidence="1" id="KW-0812">Transmembrane</keyword>
<keyword evidence="3" id="KW-1185">Reference proteome</keyword>
<dbReference type="AlphaFoldDB" id="A0AAD2D4E0"/>
<gene>
    <name evidence="2" type="ORF">ECRASSUSDP1_LOCUS20931</name>
</gene>
<evidence type="ECO:0000313" key="3">
    <source>
        <dbReference type="Proteomes" id="UP001295684"/>
    </source>
</evidence>
<evidence type="ECO:0000256" key="1">
    <source>
        <dbReference type="SAM" id="Phobius"/>
    </source>
</evidence>
<sequence length="163" mass="19550">MKQDKELQTTYMQKVKGYLKQVFGRKKELSTQLCEIGDHFRFLWRISHRPFDILQSAYYSFSLKTIFEFSNIGKQRVMSTQFFIQGAQDYNNMKLMLAQSNFKEMLYFGGAALVTAYCTRKLVLMRHSYIRRYQTVKTYRVDQKMIEEKPKSFNKHFSGYTFL</sequence>
<dbReference type="EMBL" id="CAMPGE010021371">
    <property type="protein sequence ID" value="CAI2379521.1"/>
    <property type="molecule type" value="Genomic_DNA"/>
</dbReference>
<name>A0AAD2D4E0_EUPCR</name>
<proteinExistence type="predicted"/>